<evidence type="ECO:0000256" key="2">
    <source>
        <dbReference type="ARBA" id="ARBA00022448"/>
    </source>
</evidence>
<evidence type="ECO:0000256" key="8">
    <source>
        <dbReference type="RuleBase" id="RU368020"/>
    </source>
</evidence>
<accession>A0ABN2ZR52</accession>
<evidence type="ECO:0000313" key="11">
    <source>
        <dbReference type="Proteomes" id="UP001422759"/>
    </source>
</evidence>
<evidence type="ECO:0000256" key="1">
    <source>
        <dbReference type="ARBA" id="ARBA00001927"/>
    </source>
</evidence>
<comment type="caution">
    <text evidence="10">The sequence shown here is derived from an EMBL/GenBank/DDBJ whole genome shotgun (WGS) entry which is preliminary data.</text>
</comment>
<dbReference type="PANTHER" id="PTHR36923:SF3">
    <property type="entry name" value="FERREDOXIN"/>
    <property type="match status" value="1"/>
</dbReference>
<dbReference type="Gene3D" id="3.30.70.20">
    <property type="match status" value="1"/>
</dbReference>
<reference evidence="10 11" key="1">
    <citation type="journal article" date="2019" name="Int. J. Syst. Evol. Microbiol.">
        <title>The Global Catalogue of Microorganisms (GCM) 10K type strain sequencing project: providing services to taxonomists for standard genome sequencing and annotation.</title>
        <authorList>
            <consortium name="The Broad Institute Genomics Platform"/>
            <consortium name="The Broad Institute Genome Sequencing Center for Infectious Disease"/>
            <person name="Wu L."/>
            <person name="Ma J."/>
        </authorList>
    </citation>
    <scope>NUCLEOTIDE SEQUENCE [LARGE SCALE GENOMIC DNA]</scope>
    <source>
        <strain evidence="10 11">JCM 14560</strain>
    </source>
</reference>
<keyword evidence="2 8" id="KW-0813">Transport</keyword>
<evidence type="ECO:0000256" key="9">
    <source>
        <dbReference type="SAM" id="MobiDB-lite"/>
    </source>
</evidence>
<evidence type="ECO:0000256" key="3">
    <source>
        <dbReference type="ARBA" id="ARBA00022723"/>
    </source>
</evidence>
<organism evidence="10 11">
    <name type="scientific">Kitasatospora kazusensis</name>
    <dbReference type="NCBI Taxonomy" id="407974"/>
    <lineage>
        <taxon>Bacteria</taxon>
        <taxon>Bacillati</taxon>
        <taxon>Actinomycetota</taxon>
        <taxon>Actinomycetes</taxon>
        <taxon>Kitasatosporales</taxon>
        <taxon>Streptomycetaceae</taxon>
        <taxon>Kitasatospora</taxon>
    </lineage>
</organism>
<keyword evidence="3 8" id="KW-0479">Metal-binding</keyword>
<dbReference type="SUPFAM" id="SSF54862">
    <property type="entry name" value="4Fe-4S ferredoxins"/>
    <property type="match status" value="1"/>
</dbReference>
<evidence type="ECO:0000256" key="5">
    <source>
        <dbReference type="ARBA" id="ARBA00023004"/>
    </source>
</evidence>
<protein>
    <recommendedName>
        <fullName evidence="8">Ferredoxin</fullName>
    </recommendedName>
</protein>
<keyword evidence="11" id="KW-1185">Reference proteome</keyword>
<keyword evidence="4 8" id="KW-0249">Electron transport</keyword>
<dbReference type="Pfam" id="PF13370">
    <property type="entry name" value="Fer4_13"/>
    <property type="match status" value="1"/>
</dbReference>
<dbReference type="InterPro" id="IPR051269">
    <property type="entry name" value="Fe-S_cluster_ET"/>
</dbReference>
<keyword evidence="6 8" id="KW-0411">Iron-sulfur</keyword>
<evidence type="ECO:0000256" key="6">
    <source>
        <dbReference type="ARBA" id="ARBA00023014"/>
    </source>
</evidence>
<evidence type="ECO:0000256" key="7">
    <source>
        <dbReference type="ARBA" id="ARBA00023291"/>
    </source>
</evidence>
<dbReference type="PRINTS" id="PR00352">
    <property type="entry name" value="3FE4SFRDOXIN"/>
</dbReference>
<dbReference type="PANTHER" id="PTHR36923">
    <property type="entry name" value="FERREDOXIN"/>
    <property type="match status" value="1"/>
</dbReference>
<comment type="cofactor">
    <cofactor evidence="1">
        <name>[3Fe-4S] cluster</name>
        <dbReference type="ChEBI" id="CHEBI:21137"/>
    </cofactor>
</comment>
<keyword evidence="7" id="KW-0003">3Fe-4S</keyword>
<feature type="region of interest" description="Disordered" evidence="9">
    <location>
        <begin position="64"/>
        <end position="86"/>
    </location>
</feature>
<name>A0ABN2ZR52_9ACTN</name>
<sequence length="86" mass="8564">MLVSVDQDRCCSSGQCVLTAPTVFDQSDEDGYVQLLQARPGPALAAEVRLAAALCPGRAITVSEAVGDPGADTGADTGSGSVGEPA</sequence>
<dbReference type="Proteomes" id="UP001422759">
    <property type="component" value="Unassembled WGS sequence"/>
</dbReference>
<gene>
    <name evidence="10" type="ORF">GCM10009760_35530</name>
</gene>
<feature type="compositionally biased region" description="Low complexity" evidence="9">
    <location>
        <begin position="70"/>
        <end position="79"/>
    </location>
</feature>
<evidence type="ECO:0000256" key="4">
    <source>
        <dbReference type="ARBA" id="ARBA00022982"/>
    </source>
</evidence>
<comment type="function">
    <text evidence="8">Ferredoxins are iron-sulfur proteins that transfer electrons in a wide variety of metabolic reactions.</text>
</comment>
<evidence type="ECO:0000313" key="10">
    <source>
        <dbReference type="EMBL" id="GAA2146150.1"/>
    </source>
</evidence>
<dbReference type="InterPro" id="IPR001080">
    <property type="entry name" value="3Fe4S_ferredoxin"/>
</dbReference>
<proteinExistence type="predicted"/>
<dbReference type="EMBL" id="BAAANT010000019">
    <property type="protein sequence ID" value="GAA2146150.1"/>
    <property type="molecule type" value="Genomic_DNA"/>
</dbReference>
<keyword evidence="5 8" id="KW-0408">Iron</keyword>